<dbReference type="InterPro" id="IPR025388">
    <property type="entry name" value="Alginate_export_dom"/>
</dbReference>
<dbReference type="Gene3D" id="2.40.160.100">
    <property type="match status" value="1"/>
</dbReference>
<sequence>MRPPRGPLPARALLLLAALLFGLRCAAARAGVTLDGEIRERFEAWNGLNKKAYGDAAVDSAGTVRGEPDDRLLLQRVVAGLTGEGRRIDWRLHLYDARVWGWSLDQDDFVKNRGTSDEVVMDPYEEYLELYDAQVTIKGIGTRQSRLVLGRQVIWYGDRRVFGPGSWGNAIGWLWDAARYSLRRGRDFADVWYGQTKTKDPESLSLAARHAYQGVGLYARHAWSATGGVEPFFAWKKARFFDRDRREDTRFFGCRLYEDDWRGLWFDLTWIRETGRFEDRRGPDPDVSAYAYVAKAGWTFRDLPWRPRLGLGRVYASGDPRPGDDRVRTFSSPFGSTDGRHYGRLDVMSWGNMVDDQASLDLAPRPGLSVHLALHRFSLAEKADKWTYYGYRVPGNRHAHIGDEFDAVIQWRPARDWDVQVFYAVLRAGDFITENGIARNDAGRLVCQVTWRFAAPLDTAAPQSSKEVSP</sequence>
<evidence type="ECO:0000313" key="3">
    <source>
        <dbReference type="EMBL" id="NDY42982.1"/>
    </source>
</evidence>
<feature type="domain" description="Alginate export" evidence="2">
    <location>
        <begin position="62"/>
        <end position="438"/>
    </location>
</feature>
<feature type="signal peptide" evidence="1">
    <location>
        <begin position="1"/>
        <end position="30"/>
    </location>
</feature>
<reference evidence="3 4" key="1">
    <citation type="submission" date="2020-02" db="EMBL/GenBank/DDBJ databases">
        <title>Comparative genomics of sulfur disproportionating microorganisms.</title>
        <authorList>
            <person name="Ward L.M."/>
            <person name="Bertran E."/>
            <person name="Johnston D.T."/>
        </authorList>
    </citation>
    <scope>NUCLEOTIDE SEQUENCE [LARGE SCALE GENOMIC DNA]</scope>
    <source>
        <strain evidence="3 4">DSM 100025</strain>
    </source>
</reference>
<dbReference type="EMBL" id="JAAGRR010000106">
    <property type="protein sequence ID" value="NDY42982.1"/>
    <property type="molecule type" value="Genomic_DNA"/>
</dbReference>
<dbReference type="RefSeq" id="WP_163299107.1">
    <property type="nucleotide sequence ID" value="NZ_JAAGRR010000106.1"/>
</dbReference>
<proteinExistence type="predicted"/>
<keyword evidence="1" id="KW-0732">Signal</keyword>
<accession>A0A6N9TNW4</accession>
<dbReference type="Proteomes" id="UP000469346">
    <property type="component" value="Unassembled WGS sequence"/>
</dbReference>
<dbReference type="InterPro" id="IPR053728">
    <property type="entry name" value="Alginate_Permeability_Chnl"/>
</dbReference>
<gene>
    <name evidence="3" type="ORF">G3N55_09030</name>
</gene>
<evidence type="ECO:0000259" key="2">
    <source>
        <dbReference type="Pfam" id="PF13372"/>
    </source>
</evidence>
<feature type="chain" id="PRO_5027001075" evidence="1">
    <location>
        <begin position="31"/>
        <end position="470"/>
    </location>
</feature>
<name>A0A6N9TNW4_DISTH</name>
<keyword evidence="4" id="KW-1185">Reference proteome</keyword>
<protein>
    <submittedName>
        <fullName evidence="3">Alginate export family protein</fullName>
    </submittedName>
</protein>
<evidence type="ECO:0000313" key="4">
    <source>
        <dbReference type="Proteomes" id="UP000469346"/>
    </source>
</evidence>
<dbReference type="Pfam" id="PF13372">
    <property type="entry name" value="Alginate_exp"/>
    <property type="match status" value="1"/>
</dbReference>
<organism evidence="3 4">
    <name type="scientific">Dissulfurirhabdus thermomarina</name>
    <dbReference type="NCBI Taxonomy" id="1765737"/>
    <lineage>
        <taxon>Bacteria</taxon>
        <taxon>Deltaproteobacteria</taxon>
        <taxon>Dissulfurirhabdaceae</taxon>
        <taxon>Dissulfurirhabdus</taxon>
    </lineage>
</organism>
<evidence type="ECO:0000256" key="1">
    <source>
        <dbReference type="SAM" id="SignalP"/>
    </source>
</evidence>
<comment type="caution">
    <text evidence="3">The sequence shown here is derived from an EMBL/GenBank/DDBJ whole genome shotgun (WGS) entry which is preliminary data.</text>
</comment>
<dbReference type="AlphaFoldDB" id="A0A6N9TNW4"/>